<dbReference type="InterPro" id="IPR001647">
    <property type="entry name" value="HTH_TetR"/>
</dbReference>
<dbReference type="EMBL" id="PUIO01000021">
    <property type="protein sequence ID" value="PQP23438.1"/>
    <property type="molecule type" value="Genomic_DNA"/>
</dbReference>
<dbReference type="GO" id="GO:0000976">
    <property type="term" value="F:transcription cis-regulatory region binding"/>
    <property type="evidence" value="ECO:0007669"/>
    <property type="project" value="TreeGrafter"/>
</dbReference>
<reference evidence="5" key="1">
    <citation type="submission" date="2018-02" db="EMBL/GenBank/DDBJ databases">
        <title>Draft genome sequencing of Rhodococcus opacus KU647198.</title>
        <authorList>
            <person name="Zheng B.-X."/>
        </authorList>
    </citation>
    <scope>NUCLEOTIDE SEQUENCE [LARGE SCALE GENOMIC DNA]</scope>
    <source>
        <strain evidence="5">04-OD7</strain>
    </source>
</reference>
<gene>
    <name evidence="4" type="ORF">C5613_19055</name>
</gene>
<dbReference type="InterPro" id="IPR041490">
    <property type="entry name" value="KstR2_TetR_C"/>
</dbReference>
<sequence length="218" mass="24322">MTDYIDKRSASGPSVTRADVFDAALTLFAERGYHGTSLKQVAERLSIRTPSLYNHMESKSSLLREIVLGTLDRVVADFDQVIAEVDDPVERLRAATEVYALHHATHPREALVVNQDSASLDEPEHTSAQQIRRDHERAFRQIIIDGEEAGVFVVETPKLASFAIREMCVSIARWFHEGGELTAEEVARQYSEYALSMVGAKRASGTRRSRARKPAAAR</sequence>
<dbReference type="InterPro" id="IPR036271">
    <property type="entry name" value="Tet_transcr_reg_TetR-rel_C_sf"/>
</dbReference>
<evidence type="ECO:0000313" key="4">
    <source>
        <dbReference type="EMBL" id="PQP23438.1"/>
    </source>
</evidence>
<dbReference type="InterPro" id="IPR009057">
    <property type="entry name" value="Homeodomain-like_sf"/>
</dbReference>
<dbReference type="PANTHER" id="PTHR30055">
    <property type="entry name" value="HTH-TYPE TRANSCRIPTIONAL REGULATOR RUTR"/>
    <property type="match status" value="1"/>
</dbReference>
<dbReference type="PRINTS" id="PR00455">
    <property type="entry name" value="HTHTETR"/>
</dbReference>
<dbReference type="PROSITE" id="PS50977">
    <property type="entry name" value="HTH_TETR_2"/>
    <property type="match status" value="1"/>
</dbReference>
<dbReference type="PANTHER" id="PTHR30055:SF200">
    <property type="entry name" value="HTH-TYPE TRANSCRIPTIONAL REPRESSOR BDCR"/>
    <property type="match status" value="1"/>
</dbReference>
<dbReference type="SUPFAM" id="SSF46689">
    <property type="entry name" value="Homeodomain-like"/>
    <property type="match status" value="1"/>
</dbReference>
<dbReference type="AlphaFoldDB" id="A0A2S8J8S8"/>
<dbReference type="SUPFAM" id="SSF48498">
    <property type="entry name" value="Tetracyclin repressor-like, C-terminal domain"/>
    <property type="match status" value="1"/>
</dbReference>
<dbReference type="Gene3D" id="1.10.357.10">
    <property type="entry name" value="Tetracycline Repressor, domain 2"/>
    <property type="match status" value="1"/>
</dbReference>
<organism evidence="4 5">
    <name type="scientific">Rhodococcus opacus</name>
    <name type="common">Nocardia opaca</name>
    <dbReference type="NCBI Taxonomy" id="37919"/>
    <lineage>
        <taxon>Bacteria</taxon>
        <taxon>Bacillati</taxon>
        <taxon>Actinomycetota</taxon>
        <taxon>Actinomycetes</taxon>
        <taxon>Mycobacteriales</taxon>
        <taxon>Nocardiaceae</taxon>
        <taxon>Rhodococcus</taxon>
    </lineage>
</organism>
<dbReference type="InterPro" id="IPR050109">
    <property type="entry name" value="HTH-type_TetR-like_transc_reg"/>
</dbReference>
<keyword evidence="1 2" id="KW-0238">DNA-binding</keyword>
<evidence type="ECO:0000313" key="5">
    <source>
        <dbReference type="Proteomes" id="UP000239290"/>
    </source>
</evidence>
<dbReference type="GO" id="GO:0003700">
    <property type="term" value="F:DNA-binding transcription factor activity"/>
    <property type="evidence" value="ECO:0007669"/>
    <property type="project" value="TreeGrafter"/>
</dbReference>
<name>A0A2S8J8S8_RHOOP</name>
<evidence type="ECO:0000259" key="3">
    <source>
        <dbReference type="PROSITE" id="PS50977"/>
    </source>
</evidence>
<proteinExistence type="predicted"/>
<evidence type="ECO:0000256" key="1">
    <source>
        <dbReference type="ARBA" id="ARBA00023125"/>
    </source>
</evidence>
<feature type="DNA-binding region" description="H-T-H motif" evidence="2">
    <location>
        <begin position="37"/>
        <end position="56"/>
    </location>
</feature>
<feature type="domain" description="HTH tetR-type" evidence="3">
    <location>
        <begin position="14"/>
        <end position="74"/>
    </location>
</feature>
<dbReference type="Proteomes" id="UP000239290">
    <property type="component" value="Unassembled WGS sequence"/>
</dbReference>
<accession>A0A2S8J8S8</accession>
<comment type="caution">
    <text evidence="4">The sequence shown here is derived from an EMBL/GenBank/DDBJ whole genome shotgun (WGS) entry which is preliminary data.</text>
</comment>
<protein>
    <submittedName>
        <fullName evidence="4">TetR family transcriptional regulator</fullName>
    </submittedName>
</protein>
<evidence type="ECO:0000256" key="2">
    <source>
        <dbReference type="PROSITE-ProRule" id="PRU00335"/>
    </source>
</evidence>
<dbReference type="RefSeq" id="WP_105416628.1">
    <property type="nucleotide sequence ID" value="NZ_PUIO01000021.1"/>
</dbReference>
<dbReference type="Pfam" id="PF00440">
    <property type="entry name" value="TetR_N"/>
    <property type="match status" value="1"/>
</dbReference>
<dbReference type="Pfam" id="PF17932">
    <property type="entry name" value="TetR_C_24"/>
    <property type="match status" value="1"/>
</dbReference>